<dbReference type="Proteomes" id="UP000198379">
    <property type="component" value="Unassembled WGS sequence"/>
</dbReference>
<feature type="domain" description="Putative beta-lactamase-inhibitor-like PepSY-like" evidence="1">
    <location>
        <begin position="57"/>
        <end position="142"/>
    </location>
</feature>
<gene>
    <name evidence="2" type="ORF">SAMN06265376_10156</name>
</gene>
<dbReference type="AlphaFoldDB" id="A0A238VMD5"/>
<sequence length="151" mass="17271">MKKSHIAQKIFVVSGLLGVLGCNINIKIPTEVKDAFTLKFPEAKTVFWEQETDVEWEAEFTMNDMEYSANFMEDGTWKETEHKIELQSVPKTVLTSLMKAFPDYKIKKTEIAETSEGSNFEFEIEKGGIIMDVMINNEGVILKKEIADHED</sequence>
<name>A0A238VMD5_9FLAO</name>
<keyword evidence="3" id="KW-1185">Reference proteome</keyword>
<reference evidence="2 3" key="1">
    <citation type="submission" date="2017-06" db="EMBL/GenBank/DDBJ databases">
        <authorList>
            <person name="Kim H.J."/>
            <person name="Triplett B.A."/>
        </authorList>
    </citation>
    <scope>NUCLEOTIDE SEQUENCE [LARGE SCALE GENOMIC DNA]</scope>
    <source>
        <strain evidence="2 3">DSM 25597</strain>
    </source>
</reference>
<accession>A0A238VMD5</accession>
<evidence type="ECO:0000259" key="1">
    <source>
        <dbReference type="Pfam" id="PF11396"/>
    </source>
</evidence>
<dbReference type="SUPFAM" id="SSF160574">
    <property type="entry name" value="BT0923-like"/>
    <property type="match status" value="1"/>
</dbReference>
<proteinExistence type="predicted"/>
<dbReference type="PROSITE" id="PS51257">
    <property type="entry name" value="PROKAR_LIPOPROTEIN"/>
    <property type="match status" value="1"/>
</dbReference>
<protein>
    <submittedName>
        <fullName evidence="2">Putative beta-lactamase-inhibitor-like, PepSY-like</fullName>
    </submittedName>
</protein>
<dbReference type="Gene3D" id="3.10.450.360">
    <property type="match status" value="1"/>
</dbReference>
<evidence type="ECO:0000313" key="2">
    <source>
        <dbReference type="EMBL" id="SNR35542.1"/>
    </source>
</evidence>
<dbReference type="RefSeq" id="WP_089369434.1">
    <property type="nucleotide sequence ID" value="NZ_BMEP01000002.1"/>
</dbReference>
<evidence type="ECO:0000313" key="3">
    <source>
        <dbReference type="Proteomes" id="UP000198379"/>
    </source>
</evidence>
<dbReference type="Pfam" id="PF11396">
    <property type="entry name" value="PepSY_like"/>
    <property type="match status" value="1"/>
</dbReference>
<organism evidence="2 3">
    <name type="scientific">Dokdonia pacifica</name>
    <dbReference type="NCBI Taxonomy" id="1627892"/>
    <lineage>
        <taxon>Bacteria</taxon>
        <taxon>Pseudomonadati</taxon>
        <taxon>Bacteroidota</taxon>
        <taxon>Flavobacteriia</taxon>
        <taxon>Flavobacteriales</taxon>
        <taxon>Flavobacteriaceae</taxon>
        <taxon>Dokdonia</taxon>
    </lineage>
</organism>
<dbReference type="EMBL" id="FZNY01000001">
    <property type="protein sequence ID" value="SNR35542.1"/>
    <property type="molecule type" value="Genomic_DNA"/>
</dbReference>
<dbReference type="InterPro" id="IPR021533">
    <property type="entry name" value="PepSY-like"/>
</dbReference>
<dbReference type="OrthoDB" id="1121502at2"/>